<dbReference type="Proteomes" id="UP000595224">
    <property type="component" value="Chromosome"/>
</dbReference>
<dbReference type="InterPro" id="IPR003593">
    <property type="entry name" value="AAA+_ATPase"/>
</dbReference>
<dbReference type="Pfam" id="PF07728">
    <property type="entry name" value="AAA_5"/>
    <property type="match status" value="2"/>
</dbReference>
<evidence type="ECO:0000313" key="3">
    <source>
        <dbReference type="Proteomes" id="UP000595224"/>
    </source>
</evidence>
<dbReference type="PANTHER" id="PTHR37291:SF1">
    <property type="entry name" value="TYPE IV METHYL-DIRECTED RESTRICTION ENZYME ECOKMCRB SUBUNIT"/>
    <property type="match status" value="1"/>
</dbReference>
<accession>A0A7T3V582</accession>
<name>A0A7T3V582_9SPIR</name>
<keyword evidence="3" id="KW-1185">Reference proteome</keyword>
<dbReference type="RefSeq" id="WP_198442830.1">
    <property type="nucleotide sequence ID" value="NZ_CBCSHE010000013.1"/>
</dbReference>
<feature type="domain" description="AAA+ ATPase" evidence="1">
    <location>
        <begin position="287"/>
        <end position="587"/>
    </location>
</feature>
<dbReference type="SMART" id="SM00382">
    <property type="entry name" value="AAA"/>
    <property type="match status" value="1"/>
</dbReference>
<dbReference type="InterPro" id="IPR052934">
    <property type="entry name" value="Methyl-DNA_Rec/Restrict_Enz"/>
</dbReference>
<dbReference type="KEGG" id="tper:IWA51_01060"/>
<gene>
    <name evidence="2" type="ORF">IWA51_01060</name>
</gene>
<dbReference type="PANTHER" id="PTHR37291">
    <property type="entry name" value="5-METHYLCYTOSINE-SPECIFIC RESTRICTION ENZYME B"/>
    <property type="match status" value="1"/>
</dbReference>
<dbReference type="Gene3D" id="3.40.50.300">
    <property type="entry name" value="P-loop containing nucleotide triphosphate hydrolases"/>
    <property type="match status" value="2"/>
</dbReference>
<dbReference type="AlphaFoldDB" id="A0A7T3V582"/>
<dbReference type="GO" id="GO:0016887">
    <property type="term" value="F:ATP hydrolysis activity"/>
    <property type="evidence" value="ECO:0007669"/>
    <property type="project" value="InterPro"/>
</dbReference>
<dbReference type="EMBL" id="CP064936">
    <property type="protein sequence ID" value="QQA01243.1"/>
    <property type="molecule type" value="Genomic_DNA"/>
</dbReference>
<dbReference type="SUPFAM" id="SSF52540">
    <property type="entry name" value="P-loop containing nucleoside triphosphate hydrolases"/>
    <property type="match status" value="1"/>
</dbReference>
<sequence>MEEIYKKTVNENGICFCNKEELNMTNPKDFDGERTEFTWIPFYEEIAKKLLEYKNKRSQLIEILYSSLKETGLSSSMYKSDDTEPLKNIDPLTFIGSFNRGNKREDRIKLANIIAGKLGLKNRLSYNEQFLSIPILNSQKSTLFFKHCPEEDYDKLWNLFEKALSYSFEKQGEFAEAFDLALTVKGTAQSYATMTCYWINPYKILSVDKNNTDLLEEYGIKVPSQLSGKEYLSLLNKVTEKIQDNEIKEKSIPEFSLSAWNNSKQIQGNTKMPEQNNISQYINLLKENRNLILHGAPGTGKTFLAKKIAEAMNAEIGFCQFHPSYDYTDFVEGLRPVKTDDASGIGFERKDGVFKEFCKRALLNQTGVEKQGSDNFEEAWKSLVEKLDEVNVIDIPLLSGKGTFPIELNEYGTGLASRTYKTETRDEWIPGKSKFFNKDQLYNIYKGLPGTPAEGHDNYRKAVVKKMKEDFGLKDYIEIIENKSDSKNQKPFVFIIDEINRGELSKIFGELFFSIDPGYRGLDEDGKQKGIVNTQYQNLLTGTSDIFANGFFIPENVYIIGTMNDIDRSVESMDFAMRRRFIFKEVTAEESAENMNLGEEAKSRMTRMNEAISKTEGLNSSYFIGGSYFLGVTDFDKLWDLKLSSLITEYLRGMDDDNSKYDRIKDAYFGNETPNN</sequence>
<dbReference type="InterPro" id="IPR011704">
    <property type="entry name" value="ATPase_dyneun-rel_AAA"/>
</dbReference>
<dbReference type="InterPro" id="IPR027417">
    <property type="entry name" value="P-loop_NTPase"/>
</dbReference>
<evidence type="ECO:0000313" key="2">
    <source>
        <dbReference type="EMBL" id="QQA01243.1"/>
    </source>
</evidence>
<dbReference type="REBASE" id="497870">
    <property type="entry name" value="TspC2812McrBCP"/>
</dbReference>
<organism evidence="2 3">
    <name type="scientific">Treponema peruense</name>
    <dbReference type="NCBI Taxonomy" id="2787628"/>
    <lineage>
        <taxon>Bacteria</taxon>
        <taxon>Pseudomonadati</taxon>
        <taxon>Spirochaetota</taxon>
        <taxon>Spirochaetia</taxon>
        <taxon>Spirochaetales</taxon>
        <taxon>Treponemataceae</taxon>
        <taxon>Treponema</taxon>
    </lineage>
</organism>
<proteinExistence type="predicted"/>
<reference evidence="2 3" key="1">
    <citation type="submission" date="2020-11" db="EMBL/GenBank/DDBJ databases">
        <title>Treponema Peruensis nv. sp., first commensal Treponema isolated from human feces.</title>
        <authorList>
            <person name="Belkhou C."/>
            <person name="Raes J."/>
        </authorList>
    </citation>
    <scope>NUCLEOTIDE SEQUENCE [LARGE SCALE GENOMIC DNA]</scope>
    <source>
        <strain evidence="2 3">RCC2812</strain>
    </source>
</reference>
<dbReference type="GO" id="GO:0005524">
    <property type="term" value="F:ATP binding"/>
    <property type="evidence" value="ECO:0007669"/>
    <property type="project" value="InterPro"/>
</dbReference>
<evidence type="ECO:0000259" key="1">
    <source>
        <dbReference type="SMART" id="SM00382"/>
    </source>
</evidence>
<protein>
    <submittedName>
        <fullName evidence="2">AAA family ATPase</fullName>
    </submittedName>
</protein>